<keyword evidence="4" id="KW-0274">FAD</keyword>
<dbReference type="Gene3D" id="1.10.45.10">
    <property type="entry name" value="Vanillyl-alcohol Oxidase, Chain A, domain 4"/>
    <property type="match status" value="1"/>
</dbReference>
<dbReference type="InterPro" id="IPR016164">
    <property type="entry name" value="FAD-linked_Oxase-like_C"/>
</dbReference>
<dbReference type="Gene3D" id="3.30.43.10">
    <property type="entry name" value="Uridine Diphospho-n-acetylenolpyruvylglucosamine Reductase, domain 2"/>
    <property type="match status" value="1"/>
</dbReference>
<dbReference type="Gene3D" id="3.30.70.2190">
    <property type="match status" value="1"/>
</dbReference>
<comment type="similarity">
    <text evidence="2">Belongs to the FAD-binding oxidoreductase/transferase type 4 family.</text>
</comment>
<dbReference type="Gene3D" id="3.30.465.10">
    <property type="match status" value="1"/>
</dbReference>
<dbReference type="SUPFAM" id="SSF56176">
    <property type="entry name" value="FAD-binding/transporter-associated domain-like"/>
    <property type="match status" value="1"/>
</dbReference>
<gene>
    <name evidence="6" type="ORF">GCM10009069_15840</name>
</gene>
<sequence>MTSPGINALKAALPAKAWTQDADMIAPHLVEWREKYFGTTPILLMPSSTADVATAVKICADHGLSIVPQGGNTGLVGGQTPQGEVLLSLKRMTKIREVNPVADAITVEAGATLQTVQDAATAANRKFPLTLSSEGSCTVGGVLSTNAGGNHVLKYGTTKDLVFGVEAVLADGQIFNGLTSLHKNNTGYDLSRLFLGAEGTLGIITAATLKLFAQPGHVTRVMMAVASVTDAVALLTQLRGPALAMFEVMPRIGFAAVTDNFETDRDPFTAVHPWYVLADFEVDNAEAGEALVMPLLEKAMASGLVRDAVLAQSDTQFRALGAIREHMSAGQKFLGGSIKQDITVPIDRIADFFTRANATVQRIVPGCRPVGFGHFGDGNIHYNIAQPASANLAANRDAFLAHWDDISEAIFDIVDSLGGSISAEHGIGIMKRETLAKRADPVKMALLRRVKAAMDPDGIMNPRVMV</sequence>
<organism evidence="6 7">
    <name type="scientific">Algimonas arctica</name>
    <dbReference type="NCBI Taxonomy" id="1479486"/>
    <lineage>
        <taxon>Bacteria</taxon>
        <taxon>Pseudomonadati</taxon>
        <taxon>Pseudomonadota</taxon>
        <taxon>Alphaproteobacteria</taxon>
        <taxon>Maricaulales</taxon>
        <taxon>Robiginitomaculaceae</taxon>
        <taxon>Algimonas</taxon>
    </lineage>
</organism>
<dbReference type="RefSeq" id="WP_189497172.1">
    <property type="nucleotide sequence ID" value="NZ_BMZH01000005.1"/>
</dbReference>
<dbReference type="GO" id="GO:0022904">
    <property type="term" value="P:respiratory electron transport chain"/>
    <property type="evidence" value="ECO:0007669"/>
    <property type="project" value="TreeGrafter"/>
</dbReference>
<dbReference type="InterPro" id="IPR051264">
    <property type="entry name" value="FAD-oxidored/transferase_4"/>
</dbReference>
<evidence type="ECO:0000256" key="3">
    <source>
        <dbReference type="ARBA" id="ARBA00022630"/>
    </source>
</evidence>
<dbReference type="InterPro" id="IPR016167">
    <property type="entry name" value="FAD-bd_PCMH_sub1"/>
</dbReference>
<evidence type="ECO:0000259" key="5">
    <source>
        <dbReference type="PROSITE" id="PS51387"/>
    </source>
</evidence>
<dbReference type="InterPro" id="IPR004113">
    <property type="entry name" value="FAD-bd_oxidored_4_C"/>
</dbReference>
<dbReference type="InterPro" id="IPR016169">
    <property type="entry name" value="FAD-bd_PCMH_sub2"/>
</dbReference>
<dbReference type="InterPro" id="IPR016166">
    <property type="entry name" value="FAD-bd_PCMH"/>
</dbReference>
<evidence type="ECO:0000313" key="6">
    <source>
        <dbReference type="EMBL" id="GHA93587.1"/>
    </source>
</evidence>
<dbReference type="SUPFAM" id="SSF55103">
    <property type="entry name" value="FAD-linked oxidases, C-terminal domain"/>
    <property type="match status" value="1"/>
</dbReference>
<keyword evidence="3" id="KW-0285">Flavoprotein</keyword>
<dbReference type="EMBL" id="BMZH01000005">
    <property type="protein sequence ID" value="GHA93587.1"/>
    <property type="molecule type" value="Genomic_DNA"/>
</dbReference>
<dbReference type="InterPro" id="IPR006094">
    <property type="entry name" value="Oxid_FAD_bind_N"/>
</dbReference>
<proteinExistence type="inferred from homology"/>
<reference evidence="6" key="2">
    <citation type="submission" date="2020-09" db="EMBL/GenBank/DDBJ databases">
        <authorList>
            <person name="Sun Q."/>
            <person name="Kim S."/>
        </authorList>
    </citation>
    <scope>NUCLEOTIDE SEQUENCE</scope>
    <source>
        <strain evidence="6">KCTC 32513</strain>
    </source>
</reference>
<dbReference type="Proteomes" id="UP000634004">
    <property type="component" value="Unassembled WGS sequence"/>
</dbReference>
<protein>
    <submittedName>
        <fullName evidence="6">D-2-hydroxyacid dehydrogenase</fullName>
    </submittedName>
</protein>
<keyword evidence="7" id="KW-1185">Reference proteome</keyword>
<dbReference type="PROSITE" id="PS51387">
    <property type="entry name" value="FAD_PCMH"/>
    <property type="match status" value="1"/>
</dbReference>
<evidence type="ECO:0000256" key="2">
    <source>
        <dbReference type="ARBA" id="ARBA00008000"/>
    </source>
</evidence>
<dbReference type="GO" id="GO:0003824">
    <property type="term" value="F:catalytic activity"/>
    <property type="evidence" value="ECO:0007669"/>
    <property type="project" value="InterPro"/>
</dbReference>
<dbReference type="AlphaFoldDB" id="A0A8J3CSQ3"/>
<reference evidence="6" key="1">
    <citation type="journal article" date="2014" name="Int. J. Syst. Evol. Microbiol.">
        <title>Complete genome sequence of Corynebacterium casei LMG S-19264T (=DSM 44701T), isolated from a smear-ripened cheese.</title>
        <authorList>
            <consortium name="US DOE Joint Genome Institute (JGI-PGF)"/>
            <person name="Walter F."/>
            <person name="Albersmeier A."/>
            <person name="Kalinowski J."/>
            <person name="Ruckert C."/>
        </authorList>
    </citation>
    <scope>NUCLEOTIDE SEQUENCE</scope>
    <source>
        <strain evidence="6">KCTC 32513</strain>
    </source>
</reference>
<evidence type="ECO:0000256" key="4">
    <source>
        <dbReference type="ARBA" id="ARBA00022827"/>
    </source>
</evidence>
<comment type="caution">
    <text evidence="6">The sequence shown here is derived from an EMBL/GenBank/DDBJ whole genome shotgun (WGS) entry which is preliminary data.</text>
</comment>
<dbReference type="InterPro" id="IPR036318">
    <property type="entry name" value="FAD-bd_PCMH-like_sf"/>
</dbReference>
<dbReference type="Gene3D" id="3.30.70.2740">
    <property type="match status" value="1"/>
</dbReference>
<evidence type="ECO:0000256" key="1">
    <source>
        <dbReference type="ARBA" id="ARBA00001974"/>
    </source>
</evidence>
<name>A0A8J3CSQ3_9PROT</name>
<dbReference type="PANTHER" id="PTHR43716">
    <property type="entry name" value="D-2-HYDROXYGLUTARATE DEHYDROGENASE, MITOCHONDRIAL"/>
    <property type="match status" value="1"/>
</dbReference>
<dbReference type="InterPro" id="IPR016171">
    <property type="entry name" value="Vanillyl_alc_oxidase_C-sub2"/>
</dbReference>
<comment type="cofactor">
    <cofactor evidence="1">
        <name>FAD</name>
        <dbReference type="ChEBI" id="CHEBI:57692"/>
    </cofactor>
</comment>
<dbReference type="PANTHER" id="PTHR43716:SF2">
    <property type="entry name" value="BLL6224 PROTEIN"/>
    <property type="match status" value="1"/>
</dbReference>
<feature type="domain" description="FAD-binding PCMH-type" evidence="5">
    <location>
        <begin position="36"/>
        <end position="214"/>
    </location>
</feature>
<evidence type="ECO:0000313" key="7">
    <source>
        <dbReference type="Proteomes" id="UP000634004"/>
    </source>
</evidence>
<dbReference type="Pfam" id="PF02913">
    <property type="entry name" value="FAD-oxidase_C"/>
    <property type="match status" value="1"/>
</dbReference>
<dbReference type="GO" id="GO:0071949">
    <property type="term" value="F:FAD binding"/>
    <property type="evidence" value="ECO:0007669"/>
    <property type="project" value="InterPro"/>
</dbReference>
<accession>A0A8J3CSQ3</accession>
<dbReference type="FunFam" id="1.10.45.10:FF:000001">
    <property type="entry name" value="D-lactate dehydrogenase mitochondrial"/>
    <property type="match status" value="1"/>
</dbReference>
<dbReference type="Pfam" id="PF01565">
    <property type="entry name" value="FAD_binding_4"/>
    <property type="match status" value="1"/>
</dbReference>